<dbReference type="RefSeq" id="WP_116223824.1">
    <property type="nucleotide sequence ID" value="NZ_AP018437.1"/>
</dbReference>
<dbReference type="EMBL" id="QUMS01000001">
    <property type="protein sequence ID" value="REG10657.1"/>
    <property type="molecule type" value="Genomic_DNA"/>
</dbReference>
<comment type="caution">
    <text evidence="7">The sequence shown here is derived from an EMBL/GenBank/DDBJ whole genome shotgun (WGS) entry which is preliminary data.</text>
</comment>
<dbReference type="InterPro" id="IPR027417">
    <property type="entry name" value="P-loop_NTPase"/>
</dbReference>
<evidence type="ECO:0000256" key="1">
    <source>
        <dbReference type="ARBA" id="ARBA00022741"/>
    </source>
</evidence>
<evidence type="ECO:0000256" key="5">
    <source>
        <dbReference type="PROSITE-ProRule" id="PRU00560"/>
    </source>
</evidence>
<dbReference type="GO" id="GO:0005524">
    <property type="term" value="F:ATP binding"/>
    <property type="evidence" value="ECO:0007669"/>
    <property type="project" value="UniProtKB-UniRule"/>
</dbReference>
<dbReference type="SUPFAM" id="SSF52540">
    <property type="entry name" value="P-loop containing nucleoside triphosphate hydrolases"/>
    <property type="match status" value="1"/>
</dbReference>
<keyword evidence="2 5" id="KW-0378">Hydrolase</keyword>
<feature type="domain" description="UvrD-like helicase ATP-binding" evidence="6">
    <location>
        <begin position="5"/>
        <end position="327"/>
    </location>
</feature>
<dbReference type="OrthoDB" id="141404at2"/>
<dbReference type="InterPro" id="IPR014016">
    <property type="entry name" value="UvrD-like_ATP-bd"/>
</dbReference>
<accession>A0A347ZTX9</accession>
<keyword evidence="8" id="KW-1185">Reference proteome</keyword>
<dbReference type="PROSITE" id="PS51198">
    <property type="entry name" value="UVRD_HELICASE_ATP_BIND"/>
    <property type="match status" value="1"/>
</dbReference>
<organism evidence="7 8">
    <name type="scientific">Pelolinea submarina</name>
    <dbReference type="NCBI Taxonomy" id="913107"/>
    <lineage>
        <taxon>Bacteria</taxon>
        <taxon>Bacillati</taxon>
        <taxon>Chloroflexota</taxon>
        <taxon>Anaerolineae</taxon>
        <taxon>Anaerolineales</taxon>
        <taxon>Anaerolineaceae</taxon>
        <taxon>Pelolinea</taxon>
    </lineage>
</organism>
<evidence type="ECO:0000259" key="6">
    <source>
        <dbReference type="PROSITE" id="PS51198"/>
    </source>
</evidence>
<dbReference type="AlphaFoldDB" id="A0A347ZTX9"/>
<evidence type="ECO:0000313" key="7">
    <source>
        <dbReference type="EMBL" id="REG10657.1"/>
    </source>
</evidence>
<feature type="binding site" evidence="5">
    <location>
        <begin position="26"/>
        <end position="33"/>
    </location>
    <ligand>
        <name>ATP</name>
        <dbReference type="ChEBI" id="CHEBI:30616"/>
    </ligand>
</feature>
<evidence type="ECO:0000256" key="2">
    <source>
        <dbReference type="ARBA" id="ARBA00022801"/>
    </source>
</evidence>
<proteinExistence type="predicted"/>
<keyword evidence="4 5" id="KW-0067">ATP-binding</keyword>
<evidence type="ECO:0000313" key="8">
    <source>
        <dbReference type="Proteomes" id="UP000256388"/>
    </source>
</evidence>
<name>A0A347ZTX9_9CHLR</name>
<protein>
    <submittedName>
        <fullName evidence="7">Superfamily I DNA/RNA helicase</fullName>
    </submittedName>
</protein>
<sequence>MADKTYTAQQTAIIEAPLPGSLFLSGPAGSGKTTAAIGRLERLLAQVPGHQILVLVPQRSLGLPYQKFLQGHHTFAGSLPSIVTLGGLARRLTGMFWPLVGTPAGFRTPHLPPQFLSLETAQYVMSRVVDPKLEKGYFSAVTIDKNRLYSQIIDNLNKAAVVRFPLTEIAQRLKSDQNLDPAMLPALDQTQECALEFRQYCLEHNLLDYSLQMETFLGQVWPLPLCQDYFHTYFPHLIYDNLEEDVPAAHDLLGAWLPRSQSALLVLDEDGGYRTFLGADPFSAQALADLCQQQIHFSSVEEPIQPVQALNQALTACICHEPSPRSNPDFSPALVLQDYRFYPEMLSAVVARIKETIESGQAAPGEIVVLAPYLSDALKFSLTQLLEEQGIANRTARPSRMYLEEPAVKAVLTFAKLAHPGWELPVSHYELRDALMLALPGLDILRADLIVQTLYSPRAQSEGLKSFDALTNAPMQARISFAFGKKLEVLREWLEAYKNIDALPLDIFISRLFGERLSQKGFGLFADFDAAERIAQLITSVQSFRQFLTTTFGMDAVSTGLEFIRVVESGLLPAAFMSRREPPEDALLIAPAHSFLMENRAVAIQFWLDVGSLGWWERLNQPLTNPYILRREWQPGAAWTYTQNFDANQQHLQRMVAGLLNRCRSQVVVSSVQVNERGSEQRGPLLQAFQTLRKRSFVAREDHYV</sequence>
<gene>
    <name evidence="7" type="ORF">DFR64_0516</name>
</gene>
<reference evidence="7 8" key="1">
    <citation type="submission" date="2018-08" db="EMBL/GenBank/DDBJ databases">
        <title>Genomic Encyclopedia of Type Strains, Phase IV (KMG-IV): sequencing the most valuable type-strain genomes for metagenomic binning, comparative biology and taxonomic classification.</title>
        <authorList>
            <person name="Goeker M."/>
        </authorList>
    </citation>
    <scope>NUCLEOTIDE SEQUENCE [LARGE SCALE GENOMIC DNA]</scope>
    <source>
        <strain evidence="7 8">DSM 23923</strain>
    </source>
</reference>
<dbReference type="Proteomes" id="UP000256388">
    <property type="component" value="Unassembled WGS sequence"/>
</dbReference>
<dbReference type="GO" id="GO:0016787">
    <property type="term" value="F:hydrolase activity"/>
    <property type="evidence" value="ECO:0007669"/>
    <property type="project" value="UniProtKB-UniRule"/>
</dbReference>
<dbReference type="Gene3D" id="3.40.50.300">
    <property type="entry name" value="P-loop containing nucleotide triphosphate hydrolases"/>
    <property type="match status" value="1"/>
</dbReference>
<dbReference type="GO" id="GO:0004386">
    <property type="term" value="F:helicase activity"/>
    <property type="evidence" value="ECO:0007669"/>
    <property type="project" value="UniProtKB-UniRule"/>
</dbReference>
<keyword evidence="1 5" id="KW-0547">Nucleotide-binding</keyword>
<keyword evidence="3 5" id="KW-0347">Helicase</keyword>
<evidence type="ECO:0000256" key="3">
    <source>
        <dbReference type="ARBA" id="ARBA00022806"/>
    </source>
</evidence>
<evidence type="ECO:0000256" key="4">
    <source>
        <dbReference type="ARBA" id="ARBA00022840"/>
    </source>
</evidence>